<accession>A0A8J5IVV6</accession>
<keyword evidence="3" id="KW-1185">Reference proteome</keyword>
<organism evidence="2 3">
    <name type="scientific">Phytophthora aleatoria</name>
    <dbReference type="NCBI Taxonomy" id="2496075"/>
    <lineage>
        <taxon>Eukaryota</taxon>
        <taxon>Sar</taxon>
        <taxon>Stramenopiles</taxon>
        <taxon>Oomycota</taxon>
        <taxon>Peronosporomycetes</taxon>
        <taxon>Peronosporales</taxon>
        <taxon>Peronosporaceae</taxon>
        <taxon>Phytophthora</taxon>
    </lineage>
</organism>
<comment type="caution">
    <text evidence="2">The sequence shown here is derived from an EMBL/GenBank/DDBJ whole genome shotgun (WGS) entry which is preliminary data.</text>
</comment>
<evidence type="ECO:0000313" key="3">
    <source>
        <dbReference type="Proteomes" id="UP000709295"/>
    </source>
</evidence>
<gene>
    <name evidence="2" type="ORF">JG688_00001423</name>
</gene>
<evidence type="ECO:0000313" key="2">
    <source>
        <dbReference type="EMBL" id="KAG6976349.1"/>
    </source>
</evidence>
<feature type="region of interest" description="Disordered" evidence="1">
    <location>
        <begin position="1"/>
        <end position="24"/>
    </location>
</feature>
<evidence type="ECO:0000256" key="1">
    <source>
        <dbReference type="SAM" id="MobiDB-lite"/>
    </source>
</evidence>
<protein>
    <submittedName>
        <fullName evidence="2">Uncharacterized protein</fullName>
    </submittedName>
</protein>
<name>A0A8J5IVV6_9STRA</name>
<dbReference type="AlphaFoldDB" id="A0A8J5IVV6"/>
<reference evidence="2" key="1">
    <citation type="submission" date="2021-01" db="EMBL/GenBank/DDBJ databases">
        <title>Phytophthora aleatoria, a newly-described species from Pinus radiata is distinct from Phytophthora cactorum isolates based on comparative genomics.</title>
        <authorList>
            <person name="Mcdougal R."/>
            <person name="Panda P."/>
            <person name="Williams N."/>
            <person name="Studholme D.J."/>
        </authorList>
    </citation>
    <scope>NUCLEOTIDE SEQUENCE</scope>
    <source>
        <strain evidence="2">NZFS 4037</strain>
    </source>
</reference>
<feature type="compositionally biased region" description="Polar residues" evidence="1">
    <location>
        <begin position="13"/>
        <end position="24"/>
    </location>
</feature>
<proteinExistence type="predicted"/>
<dbReference type="Proteomes" id="UP000709295">
    <property type="component" value="Unassembled WGS sequence"/>
</dbReference>
<dbReference type="EMBL" id="JAENGY010000033">
    <property type="protein sequence ID" value="KAG6976349.1"/>
    <property type="molecule type" value="Genomic_DNA"/>
</dbReference>
<sequence>MSSTGELDLPGQAQASDSTVNEVQLRQQAASGACTSTAAAQNATEPRTTEDCGSQTTAGLCYFCIRYMVRN</sequence>